<dbReference type="InterPro" id="IPR030224">
    <property type="entry name" value="Sla2_fam"/>
</dbReference>
<evidence type="ECO:0000313" key="9">
    <source>
        <dbReference type="Proteomes" id="UP000037069"/>
    </source>
</evidence>
<dbReference type="STRING" id="7375.A0A0L0BLT8"/>
<dbReference type="SUPFAM" id="SSF48464">
    <property type="entry name" value="ENTH/VHS domain"/>
    <property type="match status" value="1"/>
</dbReference>
<evidence type="ECO:0000256" key="4">
    <source>
        <dbReference type="ARBA" id="ARBA00023203"/>
    </source>
</evidence>
<reference evidence="8 9" key="1">
    <citation type="journal article" date="2015" name="Nat. Commun.">
        <title>Lucilia cuprina genome unlocks parasitic fly biology to underpin future interventions.</title>
        <authorList>
            <person name="Anstead C.A."/>
            <person name="Korhonen P.K."/>
            <person name="Young N.D."/>
            <person name="Hall R.S."/>
            <person name="Jex A.R."/>
            <person name="Murali S.C."/>
            <person name="Hughes D.S."/>
            <person name="Lee S.F."/>
            <person name="Perry T."/>
            <person name="Stroehlein A.J."/>
            <person name="Ansell B.R."/>
            <person name="Breugelmans B."/>
            <person name="Hofmann A."/>
            <person name="Qu J."/>
            <person name="Dugan S."/>
            <person name="Lee S.L."/>
            <person name="Chao H."/>
            <person name="Dinh H."/>
            <person name="Han Y."/>
            <person name="Doddapaneni H.V."/>
            <person name="Worley K.C."/>
            <person name="Muzny D.M."/>
            <person name="Ioannidis P."/>
            <person name="Waterhouse R.M."/>
            <person name="Zdobnov E.M."/>
            <person name="James P.J."/>
            <person name="Bagnall N.H."/>
            <person name="Kotze A.C."/>
            <person name="Gibbs R.A."/>
            <person name="Richards S."/>
            <person name="Batterham P."/>
            <person name="Gasser R.B."/>
        </authorList>
    </citation>
    <scope>NUCLEOTIDE SEQUENCE [LARGE SCALE GENOMIC DNA]</scope>
    <source>
        <strain evidence="8 9">LS</strain>
        <tissue evidence="8">Full body</tissue>
    </source>
</reference>
<dbReference type="InterPro" id="IPR008942">
    <property type="entry name" value="ENTH_VHS"/>
</dbReference>
<dbReference type="CDD" id="cd17006">
    <property type="entry name" value="ANTH_N_HIP1_like"/>
    <property type="match status" value="1"/>
</dbReference>
<dbReference type="Proteomes" id="UP000037069">
    <property type="component" value="Unassembled WGS sequence"/>
</dbReference>
<evidence type="ECO:0000256" key="2">
    <source>
        <dbReference type="ARBA" id="ARBA00010135"/>
    </source>
</evidence>
<name>A0A0L0BLT8_LUCCU</name>
<evidence type="ECO:0000313" key="8">
    <source>
        <dbReference type="EMBL" id="KNC20888.1"/>
    </source>
</evidence>
<proteinExistence type="inferred from homology"/>
<organism evidence="8 9">
    <name type="scientific">Lucilia cuprina</name>
    <name type="common">Green bottle fly</name>
    <name type="synonym">Australian sheep blowfly</name>
    <dbReference type="NCBI Taxonomy" id="7375"/>
    <lineage>
        <taxon>Eukaryota</taxon>
        <taxon>Metazoa</taxon>
        <taxon>Ecdysozoa</taxon>
        <taxon>Arthropoda</taxon>
        <taxon>Hexapoda</taxon>
        <taxon>Insecta</taxon>
        <taxon>Pterygota</taxon>
        <taxon>Neoptera</taxon>
        <taxon>Endopterygota</taxon>
        <taxon>Diptera</taxon>
        <taxon>Brachycera</taxon>
        <taxon>Muscomorpha</taxon>
        <taxon>Oestroidea</taxon>
        <taxon>Calliphoridae</taxon>
        <taxon>Luciliinae</taxon>
        <taxon>Lucilia</taxon>
    </lineage>
</organism>
<dbReference type="GO" id="GO:0035615">
    <property type="term" value="F:clathrin adaptor activity"/>
    <property type="evidence" value="ECO:0007669"/>
    <property type="project" value="TreeGrafter"/>
</dbReference>
<feature type="domain" description="ENTH" evidence="6">
    <location>
        <begin position="1"/>
        <end position="127"/>
    </location>
</feature>
<evidence type="ECO:0000256" key="5">
    <source>
        <dbReference type="SAM" id="Coils"/>
    </source>
</evidence>
<feature type="domain" description="I/LWEQ" evidence="7">
    <location>
        <begin position="853"/>
        <end position="1095"/>
    </location>
</feature>
<dbReference type="InterPro" id="IPR011417">
    <property type="entry name" value="ANTH_dom"/>
</dbReference>
<dbReference type="OMA" id="VCQLFQY"/>
<accession>A0A0L0BLT8</accession>
<dbReference type="PANTHER" id="PTHR10407:SF15">
    <property type="entry name" value="HUNTINGTIN INTERACTING PROTEIN 1"/>
    <property type="match status" value="1"/>
</dbReference>
<dbReference type="GO" id="GO:0032051">
    <property type="term" value="F:clathrin light chain binding"/>
    <property type="evidence" value="ECO:0007669"/>
    <property type="project" value="TreeGrafter"/>
</dbReference>
<dbReference type="Pfam" id="PF01608">
    <property type="entry name" value="I_LWEQ"/>
    <property type="match status" value="1"/>
</dbReference>
<dbReference type="GO" id="GO:0030136">
    <property type="term" value="C:clathrin-coated vesicle"/>
    <property type="evidence" value="ECO:0007669"/>
    <property type="project" value="TreeGrafter"/>
</dbReference>
<dbReference type="InterPro" id="IPR035964">
    <property type="entry name" value="I/LWEQ_dom_sf"/>
</dbReference>
<dbReference type="PROSITE" id="PS50942">
    <property type="entry name" value="ENTH"/>
    <property type="match status" value="1"/>
</dbReference>
<dbReference type="InterPro" id="IPR002558">
    <property type="entry name" value="ILWEQ_dom"/>
</dbReference>
<dbReference type="AlphaFoldDB" id="A0A0L0BLT8"/>
<keyword evidence="9" id="KW-1185">Reference proteome</keyword>
<dbReference type="GO" id="GO:0051015">
    <property type="term" value="F:actin filament binding"/>
    <property type="evidence" value="ECO:0007669"/>
    <property type="project" value="TreeGrafter"/>
</dbReference>
<dbReference type="Gene3D" id="1.25.40.90">
    <property type="match status" value="1"/>
</dbReference>
<dbReference type="GO" id="GO:0030864">
    <property type="term" value="C:cortical actin cytoskeleton"/>
    <property type="evidence" value="ECO:0007669"/>
    <property type="project" value="TreeGrafter"/>
</dbReference>
<dbReference type="GO" id="GO:0043325">
    <property type="term" value="F:phosphatidylinositol-3,4-bisphosphate binding"/>
    <property type="evidence" value="ECO:0007669"/>
    <property type="project" value="TreeGrafter"/>
</dbReference>
<dbReference type="FunFam" id="1.20.1410.10:FF:000006">
    <property type="entry name" value="Huntingtin interacting protein"/>
    <property type="match status" value="1"/>
</dbReference>
<dbReference type="EMBL" id="JRES01001695">
    <property type="protein sequence ID" value="KNC20888.1"/>
    <property type="molecule type" value="Genomic_DNA"/>
</dbReference>
<dbReference type="SUPFAM" id="SSF109885">
    <property type="entry name" value="I/LWEQ domain"/>
    <property type="match status" value="1"/>
</dbReference>
<dbReference type="SMART" id="SM00307">
    <property type="entry name" value="ILWEQ"/>
    <property type="match status" value="1"/>
</dbReference>
<dbReference type="Gene3D" id="1.20.1410.10">
    <property type="entry name" value="I/LWEQ domain"/>
    <property type="match status" value="1"/>
</dbReference>
<dbReference type="OrthoDB" id="8178130at2759"/>
<keyword evidence="5" id="KW-0175">Coiled coil</keyword>
<comment type="caution">
    <text evidence="8">The sequence shown here is derived from an EMBL/GenBank/DDBJ whole genome shotgun (WGS) entry which is preliminary data.</text>
</comment>
<sequence length="1098" mass="126626">MDKEYQLHISITKALSPSEAPLKVKHARSVIIATHRSKSAKPFWAVITRQPIMEHRFTAWKFCNLLHKVLREGHESAVKQSQTHKTLILEVGKLWGHLQDGVGKCIEVYTRLLVNKLEFHQKNANIPGSLALDFGEFSRAVGDDLNLYFELCVEVFDYLEHILQVQAQIFLAINTYRLSSMTPQGQCRLAPLITLIQDSNPLYDICVRIMFGLHDGLPHDVLMGHRNRFNDIFKKLKAFYESVRPLQYFSDVIQLPHLPENAPNFSSELDLGNYRAPVMVLQQEPEPEPEPTIESLVDLAHAGDNNAQTENALDEKELIIRQLTEDLNEKQMALEHYSNLAQQINNYQFKNEALQRELNTTKEMLQSTLHSKDNLEQKLSEMSENMEQKLSKMTELQEEVKQSEEKVKQVDEKFDKIKTMYTKLREEHIGLLRLRNEDSKHLSSEKKEIEKLKEELQNLNEKLLNHEKTEELNASLKTKSLEYEELLASKEDCVEKLKLDLQEMQQQLEKSQTDYKQLKQEFEQQQTKLQEDNQHLANEKQDNEQLKLEIQGLKGKLEHQVSKTDEIDTSLKAKSQEYENLINSKDLNIKQLSTELQQHKEQMEKAQVEHAALIKQFEEQLQTHQVASELFKENAAKDNQTKQQQIEDLLTKQTNNETSIKELEAQLISINIEKQNLELKLKSEQEQFVELKKSQIKAQTANDNLLKSLIETLKLSLQTDFTYKVFEANEVLQQAETSIDSINEHLQNILQTYKLSCDNKSHLTGDFVKSIIELMSTLRTLHDYITLIAENTTDMENSQNIRSLANEIRDCFITLFQMLMDNKDADILEKQQQQQEIVGKLTELKKLLLMMSNTFTENLNIGDLLQQELRDMDKMIEEAAQKMLEIQQNSKSKNEGIKLEVNEKILESCTNLMQCIIHLIKRSRDLQNEIVVRGKGKSTEKEFYKRNSQWTEGLISASKSVAKGANYLVDAANKAIVLESNECFEIIVAAQEIAASTAQLVIASKVKASKDSQKLLDLTKASRDVSLATGSVVATVKDGCNKLEYKNEIDMTKLTTSQKKAMEMEMHIKVLQLEQALDNERQNLMSFRKKFYQSSEDD</sequence>
<evidence type="ECO:0000256" key="1">
    <source>
        <dbReference type="ARBA" id="ARBA00004496"/>
    </source>
</evidence>
<feature type="coiled-coil region" evidence="5">
    <location>
        <begin position="306"/>
        <end position="694"/>
    </location>
</feature>
<dbReference type="InterPro" id="IPR013809">
    <property type="entry name" value="ENTH"/>
</dbReference>
<dbReference type="PANTHER" id="PTHR10407">
    <property type="entry name" value="HUNTINGTIN INTERACTING PROTEIN 1"/>
    <property type="match status" value="1"/>
</dbReference>
<feature type="coiled-coil region" evidence="5">
    <location>
        <begin position="862"/>
        <end position="889"/>
    </location>
</feature>
<dbReference type="GO" id="GO:0048268">
    <property type="term" value="P:clathrin coat assembly"/>
    <property type="evidence" value="ECO:0007669"/>
    <property type="project" value="TreeGrafter"/>
</dbReference>
<protein>
    <recommendedName>
        <fullName evidence="10">Huntingtin-interacting protein 1</fullName>
    </recommendedName>
</protein>
<dbReference type="GO" id="GO:0007015">
    <property type="term" value="P:actin filament organization"/>
    <property type="evidence" value="ECO:0007669"/>
    <property type="project" value="TreeGrafter"/>
</dbReference>
<dbReference type="Pfam" id="PF07651">
    <property type="entry name" value="ANTH"/>
    <property type="match status" value="1"/>
</dbReference>
<keyword evidence="3" id="KW-0963">Cytoplasm</keyword>
<keyword evidence="4" id="KW-0009">Actin-binding</keyword>
<dbReference type="GO" id="GO:0006897">
    <property type="term" value="P:endocytosis"/>
    <property type="evidence" value="ECO:0007669"/>
    <property type="project" value="InterPro"/>
</dbReference>
<evidence type="ECO:0008006" key="10">
    <source>
        <dbReference type="Google" id="ProtNLM"/>
    </source>
</evidence>
<comment type="similarity">
    <text evidence="2">Belongs to the SLA2 family.</text>
</comment>
<dbReference type="SMART" id="SM00273">
    <property type="entry name" value="ENTH"/>
    <property type="match status" value="1"/>
</dbReference>
<dbReference type="PROSITE" id="PS50945">
    <property type="entry name" value="I_LWEQ"/>
    <property type="match status" value="1"/>
</dbReference>
<dbReference type="FunFam" id="1.25.40.90:FF:000012">
    <property type="entry name" value="Huntingtin interacting protein 1-related"/>
    <property type="match status" value="1"/>
</dbReference>
<gene>
    <name evidence="8" type="ORF">FF38_00329</name>
</gene>
<evidence type="ECO:0000256" key="3">
    <source>
        <dbReference type="ARBA" id="ARBA00022490"/>
    </source>
</evidence>
<comment type="subcellular location">
    <subcellularLocation>
        <location evidence="1">Cytoplasm</location>
    </subcellularLocation>
</comment>
<evidence type="ECO:0000259" key="7">
    <source>
        <dbReference type="PROSITE" id="PS50945"/>
    </source>
</evidence>
<dbReference type="GO" id="GO:0080025">
    <property type="term" value="F:phosphatidylinositol-3,5-bisphosphate binding"/>
    <property type="evidence" value="ECO:0007669"/>
    <property type="project" value="TreeGrafter"/>
</dbReference>
<evidence type="ECO:0000259" key="6">
    <source>
        <dbReference type="PROSITE" id="PS50942"/>
    </source>
</evidence>